<accession>A0A1R3JH00</accession>
<dbReference type="EMBL" id="AWUE01016144">
    <property type="protein sequence ID" value="OMO94087.1"/>
    <property type="molecule type" value="Genomic_DNA"/>
</dbReference>
<evidence type="ECO:0000313" key="3">
    <source>
        <dbReference type="Proteomes" id="UP000187203"/>
    </source>
</evidence>
<sequence length="38" mass="4244">MNQENKRGAEGKRLTGGTKLKAEVRFDAKRVRGQLDKG</sequence>
<organism evidence="2 3">
    <name type="scientific">Corchorus olitorius</name>
    <dbReference type="NCBI Taxonomy" id="93759"/>
    <lineage>
        <taxon>Eukaryota</taxon>
        <taxon>Viridiplantae</taxon>
        <taxon>Streptophyta</taxon>
        <taxon>Embryophyta</taxon>
        <taxon>Tracheophyta</taxon>
        <taxon>Spermatophyta</taxon>
        <taxon>Magnoliopsida</taxon>
        <taxon>eudicotyledons</taxon>
        <taxon>Gunneridae</taxon>
        <taxon>Pentapetalae</taxon>
        <taxon>rosids</taxon>
        <taxon>malvids</taxon>
        <taxon>Malvales</taxon>
        <taxon>Malvaceae</taxon>
        <taxon>Grewioideae</taxon>
        <taxon>Apeibeae</taxon>
        <taxon>Corchorus</taxon>
    </lineage>
</organism>
<evidence type="ECO:0000256" key="1">
    <source>
        <dbReference type="SAM" id="MobiDB-lite"/>
    </source>
</evidence>
<keyword evidence="3" id="KW-1185">Reference proteome</keyword>
<reference evidence="3" key="1">
    <citation type="submission" date="2013-09" db="EMBL/GenBank/DDBJ databases">
        <title>Corchorus olitorius genome sequencing.</title>
        <authorList>
            <person name="Alam M."/>
            <person name="Haque M.S."/>
            <person name="Islam M.S."/>
            <person name="Emdad E.M."/>
            <person name="Islam M.M."/>
            <person name="Ahmed B."/>
            <person name="Halim A."/>
            <person name="Hossen Q.M.M."/>
            <person name="Hossain M.Z."/>
            <person name="Ahmed R."/>
            <person name="Khan M.M."/>
            <person name="Islam R."/>
            <person name="Rashid M.M."/>
            <person name="Khan S.A."/>
            <person name="Rahman M.S."/>
            <person name="Alam M."/>
            <person name="Yahiya A.S."/>
            <person name="Khan M.S."/>
            <person name="Azam M.S."/>
            <person name="Haque T."/>
            <person name="Lashkar M.Z.H."/>
            <person name="Akhand A.I."/>
            <person name="Morshed G."/>
            <person name="Roy S."/>
            <person name="Uddin K.S."/>
            <person name="Rabeya T."/>
            <person name="Hossain A.S."/>
            <person name="Chowdhury A."/>
            <person name="Snigdha A.R."/>
            <person name="Mortoza M.S."/>
            <person name="Matin S.A."/>
            <person name="Hoque S.M.E."/>
            <person name="Islam M.K."/>
            <person name="Roy D.K."/>
            <person name="Haider R."/>
            <person name="Moosa M.M."/>
            <person name="Elias S.M."/>
            <person name="Hasan A.M."/>
            <person name="Jahan S."/>
            <person name="Shafiuddin M."/>
            <person name="Mahmood N."/>
            <person name="Shommy N.S."/>
        </authorList>
    </citation>
    <scope>NUCLEOTIDE SEQUENCE [LARGE SCALE GENOMIC DNA]</scope>
    <source>
        <strain evidence="3">cv. O-4</strain>
    </source>
</reference>
<name>A0A1R3JH00_9ROSI</name>
<dbReference type="AlphaFoldDB" id="A0A1R3JH00"/>
<feature type="region of interest" description="Disordered" evidence="1">
    <location>
        <begin position="1"/>
        <end position="21"/>
    </location>
</feature>
<evidence type="ECO:0000313" key="2">
    <source>
        <dbReference type="EMBL" id="OMO94087.1"/>
    </source>
</evidence>
<protein>
    <submittedName>
        <fullName evidence="2">Uncharacterized protein</fullName>
    </submittedName>
</protein>
<gene>
    <name evidence="2" type="ORF">COLO4_16532</name>
</gene>
<feature type="compositionally biased region" description="Basic and acidic residues" evidence="1">
    <location>
        <begin position="1"/>
        <end position="13"/>
    </location>
</feature>
<comment type="caution">
    <text evidence="2">The sequence shown here is derived from an EMBL/GenBank/DDBJ whole genome shotgun (WGS) entry which is preliminary data.</text>
</comment>
<dbReference type="Proteomes" id="UP000187203">
    <property type="component" value="Unassembled WGS sequence"/>
</dbReference>
<proteinExistence type="predicted"/>